<evidence type="ECO:0000256" key="3">
    <source>
        <dbReference type="SAM" id="SignalP"/>
    </source>
</evidence>
<evidence type="ECO:0000313" key="5">
    <source>
        <dbReference type="Proteomes" id="UP001516400"/>
    </source>
</evidence>
<evidence type="ECO:0000313" key="4">
    <source>
        <dbReference type="EMBL" id="KAL3267523.1"/>
    </source>
</evidence>
<feature type="compositionally biased region" description="Basic and acidic residues" evidence="1">
    <location>
        <begin position="130"/>
        <end position="140"/>
    </location>
</feature>
<dbReference type="AlphaFoldDB" id="A0ABD2MME1"/>
<gene>
    <name evidence="4" type="ORF">HHI36_011646</name>
</gene>
<sequence length="458" mass="52312">MFFMEIGSLLLILLNQNIIQCQANRGYGDDLFFPNTHIQDHDSQKPFGGIFSPLKDTDLTDLHKKIHDDMNHMREKFEKEFQKDFSQLAGSTYKHELPPLLPPLPPVEEEHTSKKTQSSKPVEINSTETKSPHNELTENNDSVDRLLHSLRTILDPNSESENNKFDLVAPLDIEKIFSDFKDLQSPNALENEEPLIFVQVSGKDDGPDVKDFMNWNEDEDSSSGNFPLQGIRFTVVDSPIVGNDDTNHPNIESFDFKKFMQEYIQMMKNVMDMFPTTSTERPSTKEEKSGSSQNINVQIEDHGYIYEIPPNAYINREIPNMVNITWNSWHKDINNSLCLNVSKDAEGRTVFHHVILRLLRAKGVQEYKLNEPVYLQDSDGENTVLKLGGGVALNFPKPESMDVAIFNQKEDIPRDWLVMAIAVLGLIFAGFVMLLSYAIYMRNKESIRKTSISKEPLA</sequence>
<protein>
    <submittedName>
        <fullName evidence="4">Uncharacterized protein</fullName>
    </submittedName>
</protein>
<keyword evidence="2" id="KW-0812">Transmembrane</keyword>
<proteinExistence type="predicted"/>
<evidence type="ECO:0000256" key="2">
    <source>
        <dbReference type="SAM" id="Phobius"/>
    </source>
</evidence>
<comment type="caution">
    <text evidence="4">The sequence shown here is derived from an EMBL/GenBank/DDBJ whole genome shotgun (WGS) entry which is preliminary data.</text>
</comment>
<keyword evidence="2" id="KW-1133">Transmembrane helix</keyword>
<keyword evidence="5" id="KW-1185">Reference proteome</keyword>
<evidence type="ECO:0000256" key="1">
    <source>
        <dbReference type="SAM" id="MobiDB-lite"/>
    </source>
</evidence>
<feature type="chain" id="PRO_5044852125" evidence="3">
    <location>
        <begin position="24"/>
        <end position="458"/>
    </location>
</feature>
<accession>A0ABD2MME1</accession>
<organism evidence="4 5">
    <name type="scientific">Cryptolaemus montrouzieri</name>
    <dbReference type="NCBI Taxonomy" id="559131"/>
    <lineage>
        <taxon>Eukaryota</taxon>
        <taxon>Metazoa</taxon>
        <taxon>Ecdysozoa</taxon>
        <taxon>Arthropoda</taxon>
        <taxon>Hexapoda</taxon>
        <taxon>Insecta</taxon>
        <taxon>Pterygota</taxon>
        <taxon>Neoptera</taxon>
        <taxon>Endopterygota</taxon>
        <taxon>Coleoptera</taxon>
        <taxon>Polyphaga</taxon>
        <taxon>Cucujiformia</taxon>
        <taxon>Coccinelloidea</taxon>
        <taxon>Coccinellidae</taxon>
        <taxon>Scymninae</taxon>
        <taxon>Scymnini</taxon>
        <taxon>Cryptolaemus</taxon>
    </lineage>
</organism>
<feature type="signal peptide" evidence="3">
    <location>
        <begin position="1"/>
        <end position="23"/>
    </location>
</feature>
<dbReference type="Proteomes" id="UP001516400">
    <property type="component" value="Unassembled WGS sequence"/>
</dbReference>
<feature type="compositionally biased region" description="Polar residues" evidence="1">
    <location>
        <begin position="115"/>
        <end position="129"/>
    </location>
</feature>
<dbReference type="EMBL" id="JABFTP020000001">
    <property type="protein sequence ID" value="KAL3267523.1"/>
    <property type="molecule type" value="Genomic_DNA"/>
</dbReference>
<feature type="transmembrane region" description="Helical" evidence="2">
    <location>
        <begin position="416"/>
        <end position="440"/>
    </location>
</feature>
<reference evidence="4 5" key="1">
    <citation type="journal article" date="2021" name="BMC Biol.">
        <title>Horizontally acquired antibacterial genes associated with adaptive radiation of ladybird beetles.</title>
        <authorList>
            <person name="Li H.S."/>
            <person name="Tang X.F."/>
            <person name="Huang Y.H."/>
            <person name="Xu Z.Y."/>
            <person name="Chen M.L."/>
            <person name="Du X.Y."/>
            <person name="Qiu B.Y."/>
            <person name="Chen P.T."/>
            <person name="Zhang W."/>
            <person name="Slipinski A."/>
            <person name="Escalona H.E."/>
            <person name="Waterhouse R.M."/>
            <person name="Zwick A."/>
            <person name="Pang H."/>
        </authorList>
    </citation>
    <scope>NUCLEOTIDE SEQUENCE [LARGE SCALE GENOMIC DNA]</scope>
    <source>
        <strain evidence="4">SYSU2018</strain>
    </source>
</reference>
<keyword evidence="2" id="KW-0472">Membrane</keyword>
<name>A0ABD2MME1_9CUCU</name>
<feature type="region of interest" description="Disordered" evidence="1">
    <location>
        <begin position="96"/>
        <end position="140"/>
    </location>
</feature>
<keyword evidence="3" id="KW-0732">Signal</keyword>